<dbReference type="Pfam" id="PF10387">
    <property type="entry name" value="DUF2442"/>
    <property type="match status" value="1"/>
</dbReference>
<organism evidence="1 2">
    <name type="scientific">Devosia litorisediminis</name>
    <dbReference type="NCBI Taxonomy" id="2829817"/>
    <lineage>
        <taxon>Bacteria</taxon>
        <taxon>Pseudomonadati</taxon>
        <taxon>Pseudomonadota</taxon>
        <taxon>Alphaproteobacteria</taxon>
        <taxon>Hyphomicrobiales</taxon>
        <taxon>Devosiaceae</taxon>
        <taxon>Devosia</taxon>
    </lineage>
</organism>
<proteinExistence type="predicted"/>
<dbReference type="EMBL" id="JAGXTP010000001">
    <property type="protein sequence ID" value="MBS3849123.1"/>
    <property type="molecule type" value="Genomic_DNA"/>
</dbReference>
<dbReference type="Proteomes" id="UP000678281">
    <property type="component" value="Unassembled WGS sequence"/>
</dbReference>
<name>A0A942E6M8_9HYPH</name>
<protein>
    <submittedName>
        <fullName evidence="1">DUF2442 domain-containing protein</fullName>
    </submittedName>
</protein>
<reference evidence="1" key="1">
    <citation type="submission" date="2021-04" db="EMBL/GenBank/DDBJ databases">
        <title>Devosia litorisediminis sp. nov., isolated from a sand dune.</title>
        <authorList>
            <person name="Park S."/>
            <person name="Yoon J.-H."/>
        </authorList>
    </citation>
    <scope>NUCLEOTIDE SEQUENCE</scope>
    <source>
        <strain evidence="1">BSSL-BM10</strain>
    </source>
</reference>
<dbReference type="RefSeq" id="WP_212658616.1">
    <property type="nucleotide sequence ID" value="NZ_JAGXTP010000001.1"/>
</dbReference>
<comment type="caution">
    <text evidence="1">The sequence shown here is derived from an EMBL/GenBank/DDBJ whole genome shotgun (WGS) entry which is preliminary data.</text>
</comment>
<evidence type="ECO:0000313" key="2">
    <source>
        <dbReference type="Proteomes" id="UP000678281"/>
    </source>
</evidence>
<keyword evidence="2" id="KW-1185">Reference proteome</keyword>
<sequence>MSTLTLETAPLAVDLVVDSTSLRVSLDDGRELAVPLAWFPHLRDASDADRANWRLFGRGDGIHWPALDEDISVRGLLAGHRQANAA</sequence>
<accession>A0A942E6M8</accession>
<dbReference type="AlphaFoldDB" id="A0A942E6M8"/>
<dbReference type="Gene3D" id="3.30.2020.40">
    <property type="entry name" value="Uncharacterised protein PF10387, DUF2442"/>
    <property type="match status" value="1"/>
</dbReference>
<dbReference type="InterPro" id="IPR018841">
    <property type="entry name" value="DUF2442"/>
</dbReference>
<gene>
    <name evidence="1" type="ORF">KD146_10495</name>
</gene>
<evidence type="ECO:0000313" key="1">
    <source>
        <dbReference type="EMBL" id="MBS3849123.1"/>
    </source>
</evidence>